<evidence type="ECO:0000313" key="3">
    <source>
        <dbReference type="Proteomes" id="UP001362999"/>
    </source>
</evidence>
<name>A0AAW0AHH8_9AGAR</name>
<gene>
    <name evidence="2" type="ORF">R3P38DRAFT_2790709</name>
</gene>
<proteinExistence type="predicted"/>
<evidence type="ECO:0000256" key="1">
    <source>
        <dbReference type="SAM" id="MobiDB-lite"/>
    </source>
</evidence>
<comment type="caution">
    <text evidence="2">The sequence shown here is derived from an EMBL/GenBank/DDBJ whole genome shotgun (WGS) entry which is preliminary data.</text>
</comment>
<dbReference type="AlphaFoldDB" id="A0AAW0AHH8"/>
<dbReference type="EMBL" id="JAWWNJ010000065">
    <property type="protein sequence ID" value="KAK7012454.1"/>
    <property type="molecule type" value="Genomic_DNA"/>
</dbReference>
<feature type="region of interest" description="Disordered" evidence="1">
    <location>
        <begin position="1"/>
        <end position="21"/>
    </location>
</feature>
<accession>A0AAW0AHH8</accession>
<evidence type="ECO:0000313" key="2">
    <source>
        <dbReference type="EMBL" id="KAK7012454.1"/>
    </source>
</evidence>
<sequence length="190" mass="21413">MAGPAEMQEFANVERQRQEAGPARVQEFVNIKHQLQMAGPAEMREFVHLERQRHKAGPAGTQEFHIRDSYGRRGNCISVNRVAETFQASPASEIWQQIRSGGLEGLVEGGVICFGEFPEAIGESRRLKSWWEERMVVCRKLSDLGGTERGNIPGVKSQSVLSLREAACEHAREIVEPENLTSYEFRIMSE</sequence>
<organism evidence="2 3">
    <name type="scientific">Favolaschia claudopus</name>
    <dbReference type="NCBI Taxonomy" id="2862362"/>
    <lineage>
        <taxon>Eukaryota</taxon>
        <taxon>Fungi</taxon>
        <taxon>Dikarya</taxon>
        <taxon>Basidiomycota</taxon>
        <taxon>Agaricomycotina</taxon>
        <taxon>Agaricomycetes</taxon>
        <taxon>Agaricomycetidae</taxon>
        <taxon>Agaricales</taxon>
        <taxon>Marasmiineae</taxon>
        <taxon>Mycenaceae</taxon>
        <taxon>Favolaschia</taxon>
    </lineage>
</organism>
<keyword evidence="3" id="KW-1185">Reference proteome</keyword>
<protein>
    <submittedName>
        <fullName evidence="2">Uncharacterized protein</fullName>
    </submittedName>
</protein>
<dbReference type="Proteomes" id="UP001362999">
    <property type="component" value="Unassembled WGS sequence"/>
</dbReference>
<reference evidence="2 3" key="1">
    <citation type="journal article" date="2024" name="J Genomics">
        <title>Draft genome sequencing and assembly of Favolaschia claudopus CIRM-BRFM 2984 isolated from oak limbs.</title>
        <authorList>
            <person name="Navarro D."/>
            <person name="Drula E."/>
            <person name="Chaduli D."/>
            <person name="Cazenave R."/>
            <person name="Ahrendt S."/>
            <person name="Wang J."/>
            <person name="Lipzen A."/>
            <person name="Daum C."/>
            <person name="Barry K."/>
            <person name="Grigoriev I.V."/>
            <person name="Favel A."/>
            <person name="Rosso M.N."/>
            <person name="Martin F."/>
        </authorList>
    </citation>
    <scope>NUCLEOTIDE SEQUENCE [LARGE SCALE GENOMIC DNA]</scope>
    <source>
        <strain evidence="2 3">CIRM-BRFM 2984</strain>
    </source>
</reference>